<reference evidence="2 3" key="1">
    <citation type="journal article" date="2014" name="J. Biotechnol.">
        <title>Complete genome sequence of the actinobacterium Actinoplanes friuliensis HAG 010964, producer of the lipopeptide antibiotic friulimycin.</title>
        <authorList>
            <person name="Ruckert C."/>
            <person name="Szczepanowski R."/>
            <person name="Albersmeier A."/>
            <person name="Goesmann A."/>
            <person name="Fischer N."/>
            <person name="Steinkamper A."/>
            <person name="Puhler A."/>
            <person name="Biener R."/>
            <person name="Schwartz D."/>
            <person name="Kalinowski J."/>
        </authorList>
    </citation>
    <scope>NUCLEOTIDE SEQUENCE [LARGE SCALE GENOMIC DNA]</scope>
    <source>
        <strain evidence="2 3">DSM 7358</strain>
    </source>
</reference>
<sequence length="112" mass="12084">MAKILLALLAAILLAGCSEPVQKVQQPVSTPPSTPTDQFQYDDLIVGTVNRGGSGPCYGLVTDDGRQFALYENQGRELIKGVRVQVRAEPSTLRIDCGPGELLQVNALDEMR</sequence>
<dbReference type="EMBL" id="CP006272">
    <property type="protein sequence ID" value="AGZ38650.1"/>
    <property type="molecule type" value="Genomic_DNA"/>
</dbReference>
<evidence type="ECO:0000256" key="1">
    <source>
        <dbReference type="SAM" id="SignalP"/>
    </source>
</evidence>
<evidence type="ECO:0000313" key="2">
    <source>
        <dbReference type="EMBL" id="AGZ38650.1"/>
    </source>
</evidence>
<feature type="chain" id="PRO_5004665270" evidence="1">
    <location>
        <begin position="24"/>
        <end position="112"/>
    </location>
</feature>
<dbReference type="OrthoDB" id="3402867at2"/>
<accession>U5VSG3</accession>
<dbReference type="KEGG" id="afs:AFR_01805"/>
<proteinExistence type="predicted"/>
<dbReference type="Proteomes" id="UP000017746">
    <property type="component" value="Chromosome"/>
</dbReference>
<feature type="signal peptide" evidence="1">
    <location>
        <begin position="1"/>
        <end position="23"/>
    </location>
</feature>
<dbReference type="eggNOG" id="ENOG5030UNM">
    <property type="taxonomic scope" value="Bacteria"/>
</dbReference>
<dbReference type="PATRIC" id="fig|1246995.3.peg.365"/>
<dbReference type="HOGENOM" id="CLU_152365_0_0_11"/>
<evidence type="ECO:0000313" key="3">
    <source>
        <dbReference type="Proteomes" id="UP000017746"/>
    </source>
</evidence>
<dbReference type="RefSeq" id="WP_023357593.1">
    <property type="nucleotide sequence ID" value="NC_022657.1"/>
</dbReference>
<name>U5VSG3_9ACTN</name>
<keyword evidence="3" id="KW-1185">Reference proteome</keyword>
<protein>
    <submittedName>
        <fullName evidence="2">Uncharacterized protein</fullName>
    </submittedName>
</protein>
<dbReference type="AlphaFoldDB" id="U5VSG3"/>
<dbReference type="PROSITE" id="PS51257">
    <property type="entry name" value="PROKAR_LIPOPROTEIN"/>
    <property type="match status" value="1"/>
</dbReference>
<dbReference type="STRING" id="1246995.AFR_01805"/>
<organism evidence="2 3">
    <name type="scientific">Actinoplanes friuliensis DSM 7358</name>
    <dbReference type="NCBI Taxonomy" id="1246995"/>
    <lineage>
        <taxon>Bacteria</taxon>
        <taxon>Bacillati</taxon>
        <taxon>Actinomycetota</taxon>
        <taxon>Actinomycetes</taxon>
        <taxon>Micromonosporales</taxon>
        <taxon>Micromonosporaceae</taxon>
        <taxon>Actinoplanes</taxon>
    </lineage>
</organism>
<gene>
    <name evidence="2" type="ORF">AFR_01805</name>
</gene>
<keyword evidence="1" id="KW-0732">Signal</keyword>